<dbReference type="SUPFAM" id="SSF51230">
    <property type="entry name" value="Single hybrid motif"/>
    <property type="match status" value="1"/>
</dbReference>
<keyword evidence="6" id="KW-1185">Reference proteome</keyword>
<organism evidence="5 6">
    <name type="scientific">Caproiciproducens faecalis</name>
    <dbReference type="NCBI Taxonomy" id="2820301"/>
    <lineage>
        <taxon>Bacteria</taxon>
        <taxon>Bacillati</taxon>
        <taxon>Bacillota</taxon>
        <taxon>Clostridia</taxon>
        <taxon>Eubacteriales</taxon>
        <taxon>Acutalibacteraceae</taxon>
        <taxon>Caproiciproducens</taxon>
    </lineage>
</organism>
<dbReference type="PANTHER" id="PTHR32347">
    <property type="entry name" value="EFFLUX SYSTEM COMPONENT YKNX-RELATED"/>
    <property type="match status" value="1"/>
</dbReference>
<evidence type="ECO:0000259" key="4">
    <source>
        <dbReference type="Pfam" id="PF25990"/>
    </source>
</evidence>
<name>A0ABS7DM76_9FIRM</name>
<dbReference type="Gene3D" id="2.40.50.100">
    <property type="match status" value="1"/>
</dbReference>
<evidence type="ECO:0000313" key="6">
    <source>
        <dbReference type="Proteomes" id="UP000719942"/>
    </source>
</evidence>
<dbReference type="Pfam" id="PF25990">
    <property type="entry name" value="Beta-barrel_YknX"/>
    <property type="match status" value="1"/>
</dbReference>
<dbReference type="PROSITE" id="PS51257">
    <property type="entry name" value="PROKAR_LIPOPROTEIN"/>
    <property type="match status" value="1"/>
</dbReference>
<protein>
    <submittedName>
        <fullName evidence="5">Efflux RND transporter periplasmic adaptor subunit</fullName>
    </submittedName>
</protein>
<proteinExistence type="predicted"/>
<keyword evidence="3" id="KW-0472">Membrane</keyword>
<evidence type="ECO:0000313" key="5">
    <source>
        <dbReference type="EMBL" id="MBW7572318.1"/>
    </source>
</evidence>
<dbReference type="Gene3D" id="2.40.30.170">
    <property type="match status" value="1"/>
</dbReference>
<keyword evidence="3" id="KW-0812">Transmembrane</keyword>
<dbReference type="EMBL" id="JAGFNZ010000002">
    <property type="protein sequence ID" value="MBW7572318.1"/>
    <property type="molecule type" value="Genomic_DNA"/>
</dbReference>
<gene>
    <name evidence="5" type="ORF">J5W02_05775</name>
</gene>
<evidence type="ECO:0000256" key="1">
    <source>
        <dbReference type="ARBA" id="ARBA00004196"/>
    </source>
</evidence>
<keyword evidence="3" id="KW-1133">Transmembrane helix</keyword>
<dbReference type="Proteomes" id="UP000719942">
    <property type="component" value="Unassembled WGS sequence"/>
</dbReference>
<accession>A0ABS7DM76</accession>
<dbReference type="InterPro" id="IPR011053">
    <property type="entry name" value="Single_hybrid_motif"/>
</dbReference>
<evidence type="ECO:0000256" key="2">
    <source>
        <dbReference type="ARBA" id="ARBA00023054"/>
    </source>
</evidence>
<feature type="transmembrane region" description="Helical" evidence="3">
    <location>
        <begin position="12"/>
        <end position="31"/>
    </location>
</feature>
<sequence>MKTKLVKHKKLLITLLFVLVIGGCAGVFYYFSVSANTLKTDNARVTAKMYTVTGTSASRLMEWNVSKGDFVVKNEVLGSQETMPSITSPIDGTVVKCDAIAGQPASPTTPLAIIADTDDMYIGVNIEETEIAKVAVGQNVDVTIDAYGGKAFHGKVTEIDSATQTYFSNGLTSFSTSGDYTKVTQLIPIKVVIENPDEMPMLYGMNCEVKIHLH</sequence>
<dbReference type="RefSeq" id="WP_219964726.1">
    <property type="nucleotide sequence ID" value="NZ_JAGFNZ010000002.1"/>
</dbReference>
<feature type="domain" description="YknX-like beta-barrel" evidence="4">
    <location>
        <begin position="124"/>
        <end position="211"/>
    </location>
</feature>
<reference evidence="5 6" key="1">
    <citation type="submission" date="2021-03" db="EMBL/GenBank/DDBJ databases">
        <title>Caproiciproducens sp. nov. isolated from feces of cow.</title>
        <authorList>
            <person name="Choi J.-Y."/>
        </authorList>
    </citation>
    <scope>NUCLEOTIDE SEQUENCE [LARGE SCALE GENOMIC DNA]</scope>
    <source>
        <strain evidence="5 6">AGMB10547</strain>
    </source>
</reference>
<comment type="caution">
    <text evidence="5">The sequence shown here is derived from an EMBL/GenBank/DDBJ whole genome shotgun (WGS) entry which is preliminary data.</text>
</comment>
<dbReference type="InterPro" id="IPR050465">
    <property type="entry name" value="UPF0194_transport"/>
</dbReference>
<evidence type="ECO:0000256" key="3">
    <source>
        <dbReference type="SAM" id="Phobius"/>
    </source>
</evidence>
<comment type="subcellular location">
    <subcellularLocation>
        <location evidence="1">Cell envelope</location>
    </subcellularLocation>
</comment>
<dbReference type="InterPro" id="IPR058636">
    <property type="entry name" value="Beta-barrel_YknX"/>
</dbReference>
<keyword evidence="2" id="KW-0175">Coiled coil</keyword>